<accession>C0EPD0</accession>
<comment type="caution">
    <text evidence="3">The sequence shown here is derived from an EMBL/GenBank/DDBJ whole genome shotgun (WGS) entry which is preliminary data.</text>
</comment>
<dbReference type="EMBL" id="ACEN01000085">
    <property type="protein sequence ID" value="EEG33106.1"/>
    <property type="molecule type" value="Genomic_DNA"/>
</dbReference>
<evidence type="ECO:0000313" key="3">
    <source>
        <dbReference type="EMBL" id="EEG33106.1"/>
    </source>
</evidence>
<organism evidence="3 4">
    <name type="scientific">Neisseria flavescens NRL30031/H210</name>
    <dbReference type="NCBI Taxonomy" id="546264"/>
    <lineage>
        <taxon>Bacteria</taxon>
        <taxon>Pseudomonadati</taxon>
        <taxon>Pseudomonadota</taxon>
        <taxon>Betaproteobacteria</taxon>
        <taxon>Neisseriales</taxon>
        <taxon>Neisseriaceae</taxon>
        <taxon>Neisseria</taxon>
    </lineage>
</organism>
<gene>
    <name evidence="3" type="ORF">NEIFLAOT_01820</name>
</gene>
<evidence type="ECO:0000256" key="1">
    <source>
        <dbReference type="SAM" id="MobiDB-lite"/>
    </source>
</evidence>
<evidence type="ECO:0000313" key="4">
    <source>
        <dbReference type="Proteomes" id="UP000004457"/>
    </source>
</evidence>
<feature type="region of interest" description="Disordered" evidence="1">
    <location>
        <begin position="36"/>
        <end position="62"/>
    </location>
</feature>
<dbReference type="Proteomes" id="UP000004457">
    <property type="component" value="Unassembled WGS sequence"/>
</dbReference>
<sequence>MKNDPRSNVYHWPIALCLALSAAVFAAPVMADVALPPPAQHQNAGFPSDQALQRRGYDPKTG</sequence>
<feature type="non-terminal residue" evidence="3">
    <location>
        <position position="62"/>
    </location>
</feature>
<name>C0EPD0_NEIFL</name>
<protein>
    <submittedName>
        <fullName evidence="3">Uncharacterized protein</fullName>
    </submittedName>
</protein>
<proteinExistence type="predicted"/>
<reference evidence="3 4" key="1">
    <citation type="submission" date="2009-01" db="EMBL/GenBank/DDBJ databases">
        <authorList>
            <person name="Fulton L."/>
            <person name="Clifton S."/>
            <person name="Chinwalla A.T."/>
            <person name="Mitreva M."/>
            <person name="Sodergren E."/>
            <person name="Weinstock G."/>
            <person name="Clifton S."/>
            <person name="Dooling D.J."/>
            <person name="Fulton B."/>
            <person name="Minx P."/>
            <person name="Pepin K.H."/>
            <person name="Johnson M."/>
            <person name="Bhonagiri V."/>
            <person name="Nash W.E."/>
            <person name="Mardis E.R."/>
            <person name="Wilson R.K."/>
        </authorList>
    </citation>
    <scope>NUCLEOTIDE SEQUENCE [LARGE SCALE GENOMIC DNA]</scope>
    <source>
        <strain evidence="3 4">NRL30031/H210</strain>
    </source>
</reference>
<keyword evidence="4" id="KW-1185">Reference proteome</keyword>
<evidence type="ECO:0000256" key="2">
    <source>
        <dbReference type="SAM" id="SignalP"/>
    </source>
</evidence>
<feature type="signal peptide" evidence="2">
    <location>
        <begin position="1"/>
        <end position="26"/>
    </location>
</feature>
<dbReference type="AlphaFoldDB" id="C0EPD0"/>
<feature type="chain" id="PRO_5002897598" evidence="2">
    <location>
        <begin position="27"/>
        <end position="62"/>
    </location>
</feature>
<keyword evidence="2" id="KW-0732">Signal</keyword>